<dbReference type="Proteomes" id="UP000006228">
    <property type="component" value="Unassembled WGS sequence"/>
</dbReference>
<dbReference type="Pfam" id="PF07690">
    <property type="entry name" value="MFS_1"/>
    <property type="match status" value="1"/>
</dbReference>
<dbReference type="EMBL" id="AEVT01000018">
    <property type="protein sequence ID" value="EGA71424.1"/>
    <property type="molecule type" value="Genomic_DNA"/>
</dbReference>
<dbReference type="OrthoDB" id="9816124at2"/>
<feature type="transmembrane region" description="Helical" evidence="5">
    <location>
        <begin position="357"/>
        <end position="380"/>
    </location>
</feature>
<evidence type="ECO:0000313" key="7">
    <source>
        <dbReference type="EMBL" id="EGA71424.1"/>
    </source>
</evidence>
<reference evidence="7 8" key="1">
    <citation type="journal article" date="2012" name="Int. J. Syst. Evol. Microbiol.">
        <title>Vibrio caribbeanicus sp. nov., isolated from the marine sponge Scleritoderma cyanea.</title>
        <authorList>
            <person name="Hoffmann M."/>
            <person name="Monday S.R."/>
            <person name="Allard M.W."/>
            <person name="Strain E.A."/>
            <person name="Whittaker P."/>
            <person name="Naum M."/>
            <person name="McCarthy P.J."/>
            <person name="Lopez J.V."/>
            <person name="Fischer M."/>
            <person name="Brown E.W."/>
        </authorList>
    </citation>
    <scope>NUCLEOTIDE SEQUENCE [LARGE SCALE GENOMIC DNA]</scope>
    <source>
        <strain evidence="8">DSMZ 21326</strain>
    </source>
</reference>
<keyword evidence="3 5" id="KW-1133">Transmembrane helix</keyword>
<feature type="transmembrane region" description="Helical" evidence="5">
    <location>
        <begin position="138"/>
        <end position="156"/>
    </location>
</feature>
<feature type="transmembrane region" description="Helical" evidence="5">
    <location>
        <begin position="299"/>
        <end position="318"/>
    </location>
</feature>
<evidence type="ECO:0000256" key="3">
    <source>
        <dbReference type="ARBA" id="ARBA00022989"/>
    </source>
</evidence>
<evidence type="ECO:0000256" key="5">
    <source>
        <dbReference type="SAM" id="Phobius"/>
    </source>
</evidence>
<evidence type="ECO:0000313" key="8">
    <source>
        <dbReference type="Proteomes" id="UP000006228"/>
    </source>
</evidence>
<dbReference type="PROSITE" id="PS50850">
    <property type="entry name" value="MFS"/>
    <property type="match status" value="1"/>
</dbReference>
<protein>
    <submittedName>
        <fullName evidence="7">Major facilitator transporter</fullName>
    </submittedName>
</protein>
<comment type="caution">
    <text evidence="7">The sequence shown here is derived from an EMBL/GenBank/DDBJ whole genome shotgun (WGS) entry which is preliminary data.</text>
</comment>
<sequence length="426" mass="46459">MTQSALIARFSIHQALHWATTGLMVPVLVLLFQDRGLDLGQIGLVMAVWIGSTTLLELPLGGVADQVGRRKTYLFSLLVTAFGVTALLFSASCISIVFSAALLGAARAIYSGTLDAWFYDAYALTCGATSYHSALAKVNVWVTLGLAIGSLIGGYLPNIASDSMPWLASRFDANLWLILIASVCMVGVTLWLIPEAQQRRDRSGKRATHCLFMTIRHTLRDVMSHQVLRRVMQTILVFGMVLSGVENLWQPYLSQLLADDDQGTGWFGVIAALYFAMAALSSWFSVTFLAWFAGSHRNVLLVSRLCSAFALLVMAMSSNVVGFTISYLVFFFLFTLGENSQTVLIQDNTPSRYRSTMLSLSSLTVTAGGMMASLLLGYVAQHHGIAVSWTGMAIVLILSSLLFARLPRADKDSGRTSSSNDYQIDQ</sequence>
<dbReference type="PROSITE" id="PS00216">
    <property type="entry name" value="SUGAR_TRANSPORT_1"/>
    <property type="match status" value="1"/>
</dbReference>
<dbReference type="InterPro" id="IPR020846">
    <property type="entry name" value="MFS_dom"/>
</dbReference>
<dbReference type="SUPFAM" id="SSF103473">
    <property type="entry name" value="MFS general substrate transporter"/>
    <property type="match status" value="1"/>
</dbReference>
<name>E8M3B8_PHOS4</name>
<evidence type="ECO:0000256" key="2">
    <source>
        <dbReference type="ARBA" id="ARBA00022692"/>
    </source>
</evidence>
<evidence type="ECO:0000256" key="4">
    <source>
        <dbReference type="ARBA" id="ARBA00023136"/>
    </source>
</evidence>
<feature type="transmembrane region" description="Helical" evidence="5">
    <location>
        <begin position="386"/>
        <end position="406"/>
    </location>
</feature>
<dbReference type="PANTHER" id="PTHR23530:SF1">
    <property type="entry name" value="PERMEASE, MAJOR FACILITATOR SUPERFAMILY-RELATED"/>
    <property type="match status" value="1"/>
</dbReference>
<organism evidence="7 8">
    <name type="scientific">Vibrio sinaloensis DSM 21326</name>
    <dbReference type="NCBI Taxonomy" id="945550"/>
    <lineage>
        <taxon>Bacteria</taxon>
        <taxon>Pseudomonadati</taxon>
        <taxon>Pseudomonadota</taxon>
        <taxon>Gammaproteobacteria</taxon>
        <taxon>Vibrionales</taxon>
        <taxon>Vibrionaceae</taxon>
        <taxon>Vibrio</taxon>
        <taxon>Vibrio oreintalis group</taxon>
    </lineage>
</organism>
<dbReference type="Gene3D" id="1.20.1250.20">
    <property type="entry name" value="MFS general substrate transporter like domains"/>
    <property type="match status" value="1"/>
</dbReference>
<accession>E8M3B8</accession>
<feature type="domain" description="Major facilitator superfamily (MFS) profile" evidence="6">
    <location>
        <begin position="6"/>
        <end position="411"/>
    </location>
</feature>
<dbReference type="GO" id="GO:0016020">
    <property type="term" value="C:membrane"/>
    <property type="evidence" value="ECO:0007669"/>
    <property type="project" value="UniProtKB-SubCell"/>
</dbReference>
<feature type="transmembrane region" description="Helical" evidence="5">
    <location>
        <begin position="39"/>
        <end position="60"/>
    </location>
</feature>
<feature type="transmembrane region" description="Helical" evidence="5">
    <location>
        <begin position="12"/>
        <end position="33"/>
    </location>
</feature>
<evidence type="ECO:0000256" key="1">
    <source>
        <dbReference type="ARBA" id="ARBA00004141"/>
    </source>
</evidence>
<gene>
    <name evidence="7" type="ORF">VISI1226_11596</name>
</gene>
<comment type="subcellular location">
    <subcellularLocation>
        <location evidence="1">Membrane</location>
        <topology evidence="1">Multi-pass membrane protein</topology>
    </subcellularLocation>
</comment>
<feature type="transmembrane region" description="Helical" evidence="5">
    <location>
        <begin position="176"/>
        <end position="193"/>
    </location>
</feature>
<dbReference type="InterPro" id="IPR036259">
    <property type="entry name" value="MFS_trans_sf"/>
</dbReference>
<dbReference type="InterPro" id="IPR011701">
    <property type="entry name" value="MFS"/>
</dbReference>
<feature type="transmembrane region" description="Helical" evidence="5">
    <location>
        <begin position="265"/>
        <end position="292"/>
    </location>
</feature>
<evidence type="ECO:0000259" key="6">
    <source>
        <dbReference type="PROSITE" id="PS50850"/>
    </source>
</evidence>
<feature type="transmembrane region" description="Helical" evidence="5">
    <location>
        <begin position="72"/>
        <end position="102"/>
    </location>
</feature>
<proteinExistence type="predicted"/>
<dbReference type="PANTHER" id="PTHR23530">
    <property type="entry name" value="TRANSPORT PROTEIN-RELATED"/>
    <property type="match status" value="1"/>
</dbReference>
<dbReference type="InterPro" id="IPR053160">
    <property type="entry name" value="MFS_DHA3_Transporter"/>
</dbReference>
<dbReference type="GO" id="GO:0022857">
    <property type="term" value="F:transmembrane transporter activity"/>
    <property type="evidence" value="ECO:0007669"/>
    <property type="project" value="InterPro"/>
</dbReference>
<dbReference type="eggNOG" id="COG0477">
    <property type="taxonomic scope" value="Bacteria"/>
</dbReference>
<keyword evidence="2 5" id="KW-0812">Transmembrane</keyword>
<dbReference type="InterPro" id="IPR005829">
    <property type="entry name" value="Sugar_transporter_CS"/>
</dbReference>
<dbReference type="RefSeq" id="WP_008073957.1">
    <property type="nucleotide sequence ID" value="NZ_AEVT01000018.1"/>
</dbReference>
<keyword evidence="4 5" id="KW-0472">Membrane</keyword>
<feature type="transmembrane region" description="Helical" evidence="5">
    <location>
        <begin position="324"/>
        <end position="345"/>
    </location>
</feature>
<feature type="transmembrane region" description="Helical" evidence="5">
    <location>
        <begin position="227"/>
        <end position="245"/>
    </location>
</feature>
<dbReference type="GeneID" id="95567949"/>
<dbReference type="AlphaFoldDB" id="E8M3B8"/>